<keyword evidence="1" id="KW-1133">Transmembrane helix</keyword>
<evidence type="ECO:0000313" key="3">
    <source>
        <dbReference type="Proteomes" id="UP000271098"/>
    </source>
</evidence>
<dbReference type="Proteomes" id="UP000271098">
    <property type="component" value="Unassembled WGS sequence"/>
</dbReference>
<protein>
    <submittedName>
        <fullName evidence="4">Transmembrane protein</fullName>
    </submittedName>
</protein>
<gene>
    <name evidence="2" type="ORF">GPUH_LOCUS27137</name>
</gene>
<reference evidence="4" key="1">
    <citation type="submission" date="2016-06" db="UniProtKB">
        <authorList>
            <consortium name="WormBaseParasite"/>
        </authorList>
    </citation>
    <scope>IDENTIFICATION</scope>
</reference>
<name>A0A183F1P5_9BILA</name>
<feature type="transmembrane region" description="Helical" evidence="1">
    <location>
        <begin position="78"/>
        <end position="103"/>
    </location>
</feature>
<keyword evidence="3" id="KW-1185">Reference proteome</keyword>
<evidence type="ECO:0000313" key="2">
    <source>
        <dbReference type="EMBL" id="VDN50006.1"/>
    </source>
</evidence>
<reference evidence="2 3" key="2">
    <citation type="submission" date="2018-11" db="EMBL/GenBank/DDBJ databases">
        <authorList>
            <consortium name="Pathogen Informatics"/>
        </authorList>
    </citation>
    <scope>NUCLEOTIDE SEQUENCE [LARGE SCALE GENOMIC DNA]</scope>
</reference>
<keyword evidence="1" id="KW-0472">Membrane</keyword>
<proteinExistence type="predicted"/>
<dbReference type="AlphaFoldDB" id="A0A183F1P5"/>
<evidence type="ECO:0000313" key="4">
    <source>
        <dbReference type="WBParaSite" id="GPUH_0002716601-mRNA-1"/>
    </source>
</evidence>
<sequence length="105" mass="11638">MGRYTSHIAVSVVRRRGWCNNYHGYDEGGAGSPRVQKLPTTCRKGISAFFDECLLMYYTGCVCLCVFVYVLLRVIVNVCVFACLNVPALYVCGFLCVCVCACVEV</sequence>
<feature type="transmembrane region" description="Helical" evidence="1">
    <location>
        <begin position="53"/>
        <end position="72"/>
    </location>
</feature>
<accession>A0A183F1P5</accession>
<evidence type="ECO:0000256" key="1">
    <source>
        <dbReference type="SAM" id="Phobius"/>
    </source>
</evidence>
<keyword evidence="1" id="KW-0812">Transmembrane</keyword>
<organism evidence="4">
    <name type="scientific">Gongylonema pulchrum</name>
    <dbReference type="NCBI Taxonomy" id="637853"/>
    <lineage>
        <taxon>Eukaryota</taxon>
        <taxon>Metazoa</taxon>
        <taxon>Ecdysozoa</taxon>
        <taxon>Nematoda</taxon>
        <taxon>Chromadorea</taxon>
        <taxon>Rhabditida</taxon>
        <taxon>Spirurina</taxon>
        <taxon>Spiruromorpha</taxon>
        <taxon>Spiruroidea</taxon>
        <taxon>Gongylonematidae</taxon>
        <taxon>Gongylonema</taxon>
    </lineage>
</organism>
<dbReference type="WBParaSite" id="GPUH_0002716601-mRNA-1">
    <property type="protein sequence ID" value="GPUH_0002716601-mRNA-1"/>
    <property type="gene ID" value="GPUH_0002716601"/>
</dbReference>
<dbReference type="EMBL" id="UYRT01120110">
    <property type="protein sequence ID" value="VDN50006.1"/>
    <property type="molecule type" value="Genomic_DNA"/>
</dbReference>